<dbReference type="Pfam" id="PF13181">
    <property type="entry name" value="TPR_8"/>
    <property type="match status" value="1"/>
</dbReference>
<keyword evidence="3" id="KW-0963">Cytoplasm</keyword>
<evidence type="ECO:0000256" key="6">
    <source>
        <dbReference type="ARBA" id="ARBA00023186"/>
    </source>
</evidence>
<dbReference type="GO" id="GO:0051879">
    <property type="term" value="F:Hsp90 protein binding"/>
    <property type="evidence" value="ECO:0007669"/>
    <property type="project" value="TreeGrafter"/>
</dbReference>
<feature type="repeat" description="TPR" evidence="7">
    <location>
        <begin position="43"/>
        <end position="76"/>
    </location>
</feature>
<organism evidence="9">
    <name type="scientific">Echinococcus granulosus</name>
    <name type="common">Hydatid tapeworm</name>
    <dbReference type="NCBI Taxonomy" id="6210"/>
    <lineage>
        <taxon>Eukaryota</taxon>
        <taxon>Metazoa</taxon>
        <taxon>Spiralia</taxon>
        <taxon>Lophotrochozoa</taxon>
        <taxon>Platyhelminthes</taxon>
        <taxon>Cestoda</taxon>
        <taxon>Eucestoda</taxon>
        <taxon>Cyclophyllidea</taxon>
        <taxon>Taeniidae</taxon>
        <taxon>Echinococcus</taxon>
        <taxon>Echinococcus granulosus group</taxon>
    </lineage>
</organism>
<dbReference type="AlphaFoldDB" id="A0A068WKU7"/>
<dbReference type="InterPro" id="IPR011989">
    <property type="entry name" value="ARM-like"/>
</dbReference>
<dbReference type="PANTHER" id="PTHR45994">
    <property type="entry name" value="FI21225P1"/>
    <property type="match status" value="1"/>
</dbReference>
<dbReference type="Gene3D" id="1.25.40.10">
    <property type="entry name" value="Tetratricopeptide repeat domain"/>
    <property type="match status" value="1"/>
</dbReference>
<dbReference type="EMBL" id="LK028578">
    <property type="protein sequence ID" value="CDS18259.1"/>
    <property type="molecule type" value="Genomic_DNA"/>
</dbReference>
<evidence type="ECO:0000313" key="10">
    <source>
        <dbReference type="Proteomes" id="UP000492820"/>
    </source>
</evidence>
<dbReference type="OrthoDB" id="199930at2759"/>
<comment type="subcellular location">
    <subcellularLocation>
        <location evidence="1">Cytoplasm</location>
        <location evidence="1">Perinuclear region</location>
    </subcellularLocation>
</comment>
<gene>
    <name evidence="9" type="ORF">EgrG_000601900</name>
</gene>
<dbReference type="SUPFAM" id="SSF48452">
    <property type="entry name" value="TPR-like"/>
    <property type="match status" value="1"/>
</dbReference>
<feature type="domain" description="UNC-45/Cro1/She4 central" evidence="8">
    <location>
        <begin position="408"/>
        <end position="550"/>
    </location>
</feature>
<dbReference type="InterPro" id="IPR016024">
    <property type="entry name" value="ARM-type_fold"/>
</dbReference>
<evidence type="ECO:0000313" key="9">
    <source>
        <dbReference type="EMBL" id="CDS18259.1"/>
    </source>
</evidence>
<keyword evidence="6" id="KW-0143">Chaperone</keyword>
<evidence type="ECO:0000256" key="3">
    <source>
        <dbReference type="ARBA" id="ARBA00022490"/>
    </source>
</evidence>
<dbReference type="PROSITE" id="PS50005">
    <property type="entry name" value="TPR"/>
    <property type="match status" value="2"/>
</dbReference>
<dbReference type="Pfam" id="PF11701">
    <property type="entry name" value="UNC45-central"/>
    <property type="match status" value="1"/>
</dbReference>
<dbReference type="InterPro" id="IPR011990">
    <property type="entry name" value="TPR-like_helical_dom_sf"/>
</dbReference>
<keyword evidence="7" id="KW-0802">TPR repeat</keyword>
<dbReference type="InterPro" id="IPR024660">
    <property type="entry name" value="UCS_central_dom"/>
</dbReference>
<accession>A0A068WKU7</accession>
<dbReference type="GO" id="GO:0030154">
    <property type="term" value="P:cell differentiation"/>
    <property type="evidence" value="ECO:0007669"/>
    <property type="project" value="UniProtKB-KW"/>
</dbReference>
<evidence type="ECO:0000259" key="8">
    <source>
        <dbReference type="Pfam" id="PF11701"/>
    </source>
</evidence>
<evidence type="ECO:0000256" key="1">
    <source>
        <dbReference type="ARBA" id="ARBA00004556"/>
    </source>
</evidence>
<evidence type="ECO:0000256" key="4">
    <source>
        <dbReference type="ARBA" id="ARBA00022541"/>
    </source>
</evidence>
<feature type="repeat" description="TPR" evidence="7">
    <location>
        <begin position="77"/>
        <end position="110"/>
    </location>
</feature>
<reference evidence="11" key="3">
    <citation type="submission" date="2020-10" db="UniProtKB">
        <authorList>
            <consortium name="WormBaseParasite"/>
        </authorList>
    </citation>
    <scope>IDENTIFICATION</scope>
</reference>
<sequence length="1077" mass="118722">MTESPEELRVRGNSFFSEGNYLEAVKSYQECVKRSNGDESCQQIAYRNLAQCFLKLCNYDEAIKAATEALKILPFDTKALYRRSVAYEKIGDLKESIADAQKLIQLEPNNKAVKDLIHRVESCVVQKRESAFSLKGKINSMFSILADEKSPVDLIEPALRNLIALIKEEDKTASNEVWLHPSSNKIFDLINHPNNQIANLALLLLENIMRTVPSLSVTIFDKMTLKYIIGRVMSPSADVSTHMCKFLSHLLESLTQIRAYQKARDAAVELAKRNKSLAQSFLPKEVYPPYKLEAELEGPVAKILEQVLRSTNSYRLEAAARDILLQLLTWIIPSETGIGWTERIVTAEGNFERILEVAAATCPTTLMVSAEQSQVAGVASVKPRHKHLLEEDSRGEGLPEISRGGVLKTSANTRMLVACLLSRLFNDLRSDQDRQRFSQTCGEFVMELLTDKFIESKVEAAAVIGTLFSGPYEVGSRVLATEGVLEGLLLLSQSENLAYQTIALDTIILATNKKDKCMAIINQAVPILRTLYKSPDDGVKVRALLGLCKLGVLGGGDASIKIMADGSTVILMKACRRLLLGESASGKPETGVRSDATSMRWAIDGLAYLSLNGEVKEALIKDEVLLIAVYKVAELGYYDTAFPLVSLLANLTNSFVEKEITPEMLELAKFAKQHIPEKHEADEPKVVTQRRQKMIDAGLATCLHNLTTKLVTKTSAAQPQVREVVSRIYLSCTECVDRRGLLVSAGAGKALLNLSLEGNTDEGKHVASQALAKLTITADPRLTFPGERSLEVIRPLLQLLDMECPALQNFEGLLALTNLASLDHKHRCRMLQEGALPKVEHYMFEDHEELRRAAVECFSNLAQHPAVVVACGGELSAETAGSVACGSSGSEVVKLLTLYCYDEKNIFLVRAAAGALATMSHDPGILRKITQVDKWKEKMEVLAAHPSPTIQHRVVFLLRNLIVCGGSEIARDIVDSRLVELIDYLQHLPDISDTEVLPPEAIVLGQGRPKAAVREEAKADRKKTRDIASAAMRKLVEYGFIKQTQPTSPLFALFMFMKAFLAESTEPPCNVPSVLPS</sequence>
<keyword evidence="5" id="KW-0221">Differentiation</keyword>
<reference evidence="9" key="2">
    <citation type="submission" date="2014-06" db="EMBL/GenBank/DDBJ databases">
        <authorList>
            <person name="Aslett M."/>
        </authorList>
    </citation>
    <scope>NUCLEOTIDE SEQUENCE</scope>
</reference>
<name>A0A068WKU7_ECHGR</name>
<dbReference type="PANTHER" id="PTHR45994:SF1">
    <property type="entry name" value="FI21225P1"/>
    <property type="match status" value="1"/>
</dbReference>
<dbReference type="GO" id="GO:0007517">
    <property type="term" value="P:muscle organ development"/>
    <property type="evidence" value="ECO:0007669"/>
    <property type="project" value="UniProtKB-KW"/>
</dbReference>
<dbReference type="Pfam" id="PF13424">
    <property type="entry name" value="TPR_12"/>
    <property type="match status" value="1"/>
</dbReference>
<dbReference type="WBParaSite" id="EgrG_000601900">
    <property type="protein sequence ID" value="EgrG_000601900"/>
    <property type="gene ID" value="EgrG_000601900"/>
</dbReference>
<evidence type="ECO:0000256" key="2">
    <source>
        <dbReference type="ARBA" id="ARBA00022473"/>
    </source>
</evidence>
<keyword evidence="2" id="KW-0217">Developmental protein</keyword>
<dbReference type="SUPFAM" id="SSF48371">
    <property type="entry name" value="ARM repeat"/>
    <property type="match status" value="1"/>
</dbReference>
<evidence type="ECO:0000256" key="7">
    <source>
        <dbReference type="PROSITE-ProRule" id="PRU00339"/>
    </source>
</evidence>
<dbReference type="SMART" id="SM00028">
    <property type="entry name" value="TPR"/>
    <property type="match status" value="3"/>
</dbReference>
<dbReference type="GO" id="GO:0048471">
    <property type="term" value="C:perinuclear region of cytoplasm"/>
    <property type="evidence" value="ECO:0007669"/>
    <property type="project" value="UniProtKB-SubCell"/>
</dbReference>
<evidence type="ECO:0000313" key="11">
    <source>
        <dbReference type="WBParaSite" id="EgrG_000601900"/>
    </source>
</evidence>
<evidence type="ECO:0000256" key="5">
    <source>
        <dbReference type="ARBA" id="ARBA00022782"/>
    </source>
</evidence>
<dbReference type="InterPro" id="IPR019734">
    <property type="entry name" value="TPR_rpt"/>
</dbReference>
<keyword evidence="4" id="KW-0517">Myogenesis</keyword>
<dbReference type="Gene3D" id="1.25.10.10">
    <property type="entry name" value="Leucine-rich Repeat Variant"/>
    <property type="match status" value="2"/>
</dbReference>
<proteinExistence type="predicted"/>
<protein>
    <submittedName>
        <fullName evidence="9 11">Protein unc 45 A</fullName>
    </submittedName>
</protein>
<dbReference type="Proteomes" id="UP000492820">
    <property type="component" value="Unassembled WGS sequence"/>
</dbReference>
<reference evidence="9 10" key="1">
    <citation type="journal article" date="2013" name="Nature">
        <title>The genomes of four tapeworm species reveal adaptations to parasitism.</title>
        <authorList>
            <person name="Tsai I.J."/>
            <person name="Zarowiecki M."/>
            <person name="Holroyd N."/>
            <person name="Garciarrubio A."/>
            <person name="Sanchez-Flores A."/>
            <person name="Brooks K.L."/>
            <person name="Tracey A."/>
            <person name="Bobes R.J."/>
            <person name="Fragoso G."/>
            <person name="Sciutto E."/>
            <person name="Aslett M."/>
            <person name="Beasley H."/>
            <person name="Bennett H.M."/>
            <person name="Cai J."/>
            <person name="Camicia F."/>
            <person name="Clark R."/>
            <person name="Cucher M."/>
            <person name="De Silva N."/>
            <person name="Day T.A."/>
            <person name="Deplazes P."/>
            <person name="Estrada K."/>
            <person name="Fernandez C."/>
            <person name="Holland P.W."/>
            <person name="Hou J."/>
            <person name="Hu S."/>
            <person name="Huckvale T."/>
            <person name="Hung S.S."/>
            <person name="Kamenetzky L."/>
            <person name="Keane J.A."/>
            <person name="Kiss F."/>
            <person name="Koziol U."/>
            <person name="Lambert O."/>
            <person name="Liu K."/>
            <person name="Luo X."/>
            <person name="Luo Y."/>
            <person name="Macchiaroli N."/>
            <person name="Nichol S."/>
            <person name="Paps J."/>
            <person name="Parkinson J."/>
            <person name="Pouchkina-Stantcheva N."/>
            <person name="Riddiford N."/>
            <person name="Rosenzvit M."/>
            <person name="Salinas G."/>
            <person name="Wasmuth J.D."/>
            <person name="Zamanian M."/>
            <person name="Zheng Y."/>
            <person name="Cai X."/>
            <person name="Soberon X."/>
            <person name="Olson P.D."/>
            <person name="Laclette J.P."/>
            <person name="Brehm K."/>
            <person name="Berriman M."/>
            <person name="Garciarrubio A."/>
            <person name="Bobes R.J."/>
            <person name="Fragoso G."/>
            <person name="Sanchez-Flores A."/>
            <person name="Estrada K."/>
            <person name="Cevallos M.A."/>
            <person name="Morett E."/>
            <person name="Gonzalez V."/>
            <person name="Portillo T."/>
            <person name="Ochoa-Leyva A."/>
            <person name="Jose M.V."/>
            <person name="Sciutto E."/>
            <person name="Landa A."/>
            <person name="Jimenez L."/>
            <person name="Valdes V."/>
            <person name="Carrero J.C."/>
            <person name="Larralde C."/>
            <person name="Morales-Montor J."/>
            <person name="Limon-Lason J."/>
            <person name="Soberon X."/>
            <person name="Laclette J.P."/>
        </authorList>
    </citation>
    <scope>NUCLEOTIDE SEQUENCE [LARGE SCALE GENOMIC DNA]</scope>
</reference>